<evidence type="ECO:0000313" key="11">
    <source>
        <dbReference type="Proteomes" id="UP000005876"/>
    </source>
</evidence>
<organism evidence="10 11">
    <name type="scientific">Paenibacillus terrae (strain HPL-003)</name>
    <dbReference type="NCBI Taxonomy" id="985665"/>
    <lineage>
        <taxon>Bacteria</taxon>
        <taxon>Bacillati</taxon>
        <taxon>Bacillota</taxon>
        <taxon>Bacilli</taxon>
        <taxon>Bacillales</taxon>
        <taxon>Paenibacillaceae</taxon>
        <taxon>Paenibacillus</taxon>
    </lineage>
</organism>
<evidence type="ECO:0000256" key="3">
    <source>
        <dbReference type="ARBA" id="ARBA00022544"/>
    </source>
</evidence>
<dbReference type="InterPro" id="IPR038501">
    <property type="entry name" value="Spore_GerAC_C_sf"/>
</dbReference>
<evidence type="ECO:0000259" key="8">
    <source>
        <dbReference type="Pfam" id="PF05504"/>
    </source>
</evidence>
<accession>G7VPL8</accession>
<dbReference type="NCBIfam" id="TIGR02887">
    <property type="entry name" value="spore_ger_x_C"/>
    <property type="match status" value="1"/>
</dbReference>
<dbReference type="HOGENOM" id="CLU_051140_0_0_9"/>
<evidence type="ECO:0000256" key="4">
    <source>
        <dbReference type="ARBA" id="ARBA00022729"/>
    </source>
</evidence>
<dbReference type="Pfam" id="PF05504">
    <property type="entry name" value="Spore_GerAC"/>
    <property type="match status" value="1"/>
</dbReference>
<name>G7VPL8_PAETH</name>
<evidence type="ECO:0000259" key="9">
    <source>
        <dbReference type="Pfam" id="PF25198"/>
    </source>
</evidence>
<evidence type="ECO:0000256" key="7">
    <source>
        <dbReference type="ARBA" id="ARBA00023288"/>
    </source>
</evidence>
<evidence type="ECO:0000256" key="2">
    <source>
        <dbReference type="ARBA" id="ARBA00007886"/>
    </source>
</evidence>
<reference evidence="11" key="1">
    <citation type="submission" date="2011-11" db="EMBL/GenBank/DDBJ databases">
        <title>Complete sequence of Paenibacillus terrae HPL-003.</title>
        <authorList>
            <person name="Shin S.H."/>
            <person name="Kim S."/>
            <person name="Kim J.Y."/>
        </authorList>
    </citation>
    <scope>NUCLEOTIDE SEQUENCE [LARGE SCALE GENOMIC DNA]</scope>
    <source>
        <strain evidence="11">HPL-003</strain>
    </source>
</reference>
<reference evidence="10 11" key="3">
    <citation type="journal article" date="2012" name="J. Bacteriol.">
        <title>Genome Sequence of Paenibacillus terrae HPL-003, a Xylanase-Producing Bacterium Isolated from Soil Found in Forest Residue.</title>
        <authorList>
            <person name="Shin S.H."/>
            <person name="Kim S."/>
            <person name="Kim J.Y."/>
            <person name="Song H.Y."/>
            <person name="Cho S.J."/>
            <person name="Kim D.R."/>
            <person name="Lee K.I."/>
            <person name="Lim H.K."/>
            <person name="Park N.J."/>
            <person name="Hwang I.T."/>
            <person name="Yang K.S."/>
        </authorList>
    </citation>
    <scope>NUCLEOTIDE SEQUENCE [LARGE SCALE GENOMIC DNA]</scope>
    <source>
        <strain evidence="10 11">HPL-003</strain>
    </source>
</reference>
<dbReference type="RefSeq" id="WP_014281713.1">
    <property type="nucleotide sequence ID" value="NC_016641.1"/>
</dbReference>
<dbReference type="AlphaFoldDB" id="G7VPL8"/>
<evidence type="ECO:0000313" key="10">
    <source>
        <dbReference type="EMBL" id="AET61016.1"/>
    </source>
</evidence>
<dbReference type="PANTHER" id="PTHR35789:SF1">
    <property type="entry name" value="SPORE GERMINATION PROTEIN B3"/>
    <property type="match status" value="1"/>
</dbReference>
<dbReference type="Pfam" id="PF25198">
    <property type="entry name" value="Spore_GerAC_N"/>
    <property type="match status" value="1"/>
</dbReference>
<feature type="domain" description="Spore germination GerAC-like C-terminal" evidence="8">
    <location>
        <begin position="231"/>
        <end position="395"/>
    </location>
</feature>
<feature type="domain" description="Spore germination protein N-terminal" evidence="9">
    <location>
        <begin position="28"/>
        <end position="204"/>
    </location>
</feature>
<evidence type="ECO:0000256" key="1">
    <source>
        <dbReference type="ARBA" id="ARBA00004635"/>
    </source>
</evidence>
<dbReference type="InterPro" id="IPR046953">
    <property type="entry name" value="Spore_GerAC-like_C"/>
</dbReference>
<reference key="2">
    <citation type="submission" date="2011-11" db="EMBL/GenBank/DDBJ databases">
        <authorList>
            <person name="Shin S.H."/>
            <person name="Kim S."/>
            <person name="Kim J.Y."/>
        </authorList>
    </citation>
    <scope>NUCLEOTIDE SEQUENCE</scope>
    <source>
        <strain>HPL-003</strain>
    </source>
</reference>
<proteinExistence type="inferred from homology"/>
<keyword evidence="6" id="KW-0564">Palmitate</keyword>
<dbReference type="GO" id="GO:0009847">
    <property type="term" value="P:spore germination"/>
    <property type="evidence" value="ECO:0007669"/>
    <property type="project" value="InterPro"/>
</dbReference>
<dbReference type="eggNOG" id="ENOG502Z9N7">
    <property type="taxonomic scope" value="Bacteria"/>
</dbReference>
<dbReference type="STRING" id="985665.HPL003_21430"/>
<sequence>MSPKNRKTVSRLLLALLLPMLLGGCWERQELNEMAFVLGMGLDKAESGYKVTLQVVIPSAIASQTAGGAGGAGVPVVVSSFTVPTIYEAQRKYSLDSARASYYGHIRILVIGEELARAGIGKVLDMLKRSREPRNDFYAMVAKGTTAEDVLKVLTPLEKLPASKLYNSLDKSYKASAKTVAVPLNQFIEDLLYEGKNPVLTGVKMSGNVSEGEKKSNLEDSSPPVSLRYSNIAVFRKDKMIGWLSDNETIGYNYVTNNVVKSSGPVAGDDGRPIVIEALQTDTKRKVKFIDGEPHIYIDVKALCNVEEVMSNDNLEAESVIKELERKSEEKIIFRMKTAVEQINERYNVDSMGFGQLIYRANPQAWARLQREKGDNYLKSLPVHYKASVTINRIGITDKSFLQDIKE</sequence>
<dbReference type="PANTHER" id="PTHR35789">
    <property type="entry name" value="SPORE GERMINATION PROTEIN B3"/>
    <property type="match status" value="1"/>
</dbReference>
<dbReference type="InterPro" id="IPR008844">
    <property type="entry name" value="Spore_GerAC-like"/>
</dbReference>
<protein>
    <submittedName>
        <fullName evidence="10">Germination protein, Ger(X)C family</fullName>
    </submittedName>
</protein>
<dbReference type="Proteomes" id="UP000005876">
    <property type="component" value="Chromosome"/>
</dbReference>
<dbReference type="Gene3D" id="3.30.300.210">
    <property type="entry name" value="Nutrient germinant receptor protein C, domain 3"/>
    <property type="match status" value="1"/>
</dbReference>
<gene>
    <name evidence="10" type="ordered locus">HPL003_21430</name>
</gene>
<keyword evidence="7" id="KW-0449">Lipoprotein</keyword>
<keyword evidence="5" id="KW-0472">Membrane</keyword>
<dbReference type="KEGG" id="pta:HPL003_21430"/>
<dbReference type="PROSITE" id="PS51257">
    <property type="entry name" value="PROKAR_LIPOPROTEIN"/>
    <property type="match status" value="1"/>
</dbReference>
<comment type="similarity">
    <text evidence="2">Belongs to the GerABKC lipoprotein family.</text>
</comment>
<evidence type="ECO:0000256" key="5">
    <source>
        <dbReference type="ARBA" id="ARBA00023136"/>
    </source>
</evidence>
<keyword evidence="3" id="KW-0309">Germination</keyword>
<dbReference type="Gene3D" id="6.20.190.10">
    <property type="entry name" value="Nutrient germinant receptor protein C, domain 1"/>
    <property type="match status" value="1"/>
</dbReference>
<dbReference type="GO" id="GO:0016020">
    <property type="term" value="C:membrane"/>
    <property type="evidence" value="ECO:0007669"/>
    <property type="project" value="UniProtKB-SubCell"/>
</dbReference>
<evidence type="ECO:0000256" key="6">
    <source>
        <dbReference type="ARBA" id="ARBA00023139"/>
    </source>
</evidence>
<dbReference type="InterPro" id="IPR057336">
    <property type="entry name" value="GerAC_N"/>
</dbReference>
<keyword evidence="4" id="KW-0732">Signal</keyword>
<dbReference type="OrthoDB" id="9816067at2"/>
<dbReference type="EMBL" id="CP003107">
    <property type="protein sequence ID" value="AET61016.1"/>
    <property type="molecule type" value="Genomic_DNA"/>
</dbReference>
<comment type="subcellular location">
    <subcellularLocation>
        <location evidence="1">Membrane</location>
        <topology evidence="1">Lipid-anchor</topology>
    </subcellularLocation>
</comment>